<evidence type="ECO:0000313" key="1">
    <source>
        <dbReference type="EMBL" id="AFP38053.1"/>
    </source>
</evidence>
<dbReference type="Proteomes" id="UP000006158">
    <property type="component" value="Chromosome"/>
</dbReference>
<dbReference type="AlphaFoldDB" id="I7FGS4"/>
<name>I7FGS4_MYCS2</name>
<accession>I7FGS4</accession>
<reference evidence="1 2" key="2">
    <citation type="journal article" date="2009" name="Genome Res.">
        <title>Ortho-proteogenomics: multiple proteomes investigation through orthology and a new MS-based protocol.</title>
        <authorList>
            <person name="Gallien S."/>
            <person name="Perrodou E."/>
            <person name="Carapito C."/>
            <person name="Deshayes C."/>
            <person name="Reyrat J.M."/>
            <person name="Van Dorsselaer A."/>
            <person name="Poch O."/>
            <person name="Schaeffer C."/>
            <person name="Lecompte O."/>
        </authorList>
    </citation>
    <scope>NUCLEOTIDE SEQUENCE [LARGE SCALE GENOMIC DNA]</scope>
    <source>
        <strain evidence="2">ATCC 700084 / mc(2)155</strain>
    </source>
</reference>
<organism evidence="1 2">
    <name type="scientific">Mycolicibacterium smegmatis (strain ATCC 700084 / mc(2)155)</name>
    <name type="common">Mycobacterium smegmatis</name>
    <dbReference type="NCBI Taxonomy" id="246196"/>
    <lineage>
        <taxon>Bacteria</taxon>
        <taxon>Bacillati</taxon>
        <taxon>Actinomycetota</taxon>
        <taxon>Actinomycetes</taxon>
        <taxon>Mycobacteriales</taxon>
        <taxon>Mycobacteriaceae</taxon>
        <taxon>Mycolicibacterium</taxon>
    </lineage>
</organism>
<reference evidence="1 2" key="1">
    <citation type="journal article" date="2007" name="Genome Biol.">
        <title>Interrupted coding sequences in Mycobacterium smegmatis: authentic mutations or sequencing errors?</title>
        <authorList>
            <person name="Deshayes C."/>
            <person name="Perrodou E."/>
            <person name="Gallien S."/>
            <person name="Euphrasie D."/>
            <person name="Schaeffer C."/>
            <person name="Van-Dorsselaer A."/>
            <person name="Poch O."/>
            <person name="Lecompte O."/>
            <person name="Reyrat J.M."/>
        </authorList>
    </citation>
    <scope>NUCLEOTIDE SEQUENCE [LARGE SCALE GENOMIC DNA]</scope>
    <source>
        <strain evidence="2">ATCC 700084 / mc(2)155</strain>
    </source>
</reference>
<protein>
    <submittedName>
        <fullName evidence="1">Uncharacterized protein</fullName>
    </submittedName>
</protein>
<evidence type="ECO:0000313" key="2">
    <source>
        <dbReference type="Proteomes" id="UP000006158"/>
    </source>
</evidence>
<dbReference type="KEGG" id="msg:MSMEI_1580"/>
<gene>
    <name evidence="1" type="ordered locus">MSMEI_1580</name>
</gene>
<proteinExistence type="predicted"/>
<sequence length="160" mass="16456">MLYQPLPQRLQVRGFERDYPVFSRLPGMAVCGPGAFTEGVNRLPPVGLIDFSVGSTGGGGAGVSAGDVVVVVVVVVGVVVSGASSSEPHAAVKEIIPITAAPPAMTVSRRVNCFMVWVSSLSPGGQDSAFGESVCEARWIPTLCNANRGPAPSRSGFLVS</sequence>
<dbReference type="EMBL" id="CP001663">
    <property type="protein sequence ID" value="AFP38053.1"/>
    <property type="molecule type" value="Genomic_DNA"/>
</dbReference>